<reference evidence="1" key="1">
    <citation type="submission" date="2020-10" db="EMBL/GenBank/DDBJ databases">
        <title>Dehalococcoides mccartyi of a TCE/Cr reducing biochatode.</title>
        <authorList>
            <person name="Matturro B."/>
        </authorList>
    </citation>
    <scope>NUCLEOTIDE SEQUENCE</scope>
    <source>
        <strain evidence="1">Bin4</strain>
    </source>
</reference>
<evidence type="ECO:0000313" key="1">
    <source>
        <dbReference type="EMBL" id="MBF4469462.1"/>
    </source>
</evidence>
<evidence type="ECO:0000313" key="2">
    <source>
        <dbReference type="Proteomes" id="UP000658733"/>
    </source>
</evidence>
<accession>A0A843AEH3</accession>
<dbReference type="RefSeq" id="WP_278523984.1">
    <property type="nucleotide sequence ID" value="NZ_JADIIN010000068.1"/>
</dbReference>
<proteinExistence type="predicted"/>
<comment type="caution">
    <text evidence="1">The sequence shown here is derived from an EMBL/GenBank/DDBJ whole genome shotgun (WGS) entry which is preliminary data.</text>
</comment>
<name>A0A843AEH3_METAZ</name>
<protein>
    <submittedName>
        <fullName evidence="1">Uncharacterized protein</fullName>
    </submittedName>
</protein>
<organism evidence="1 2">
    <name type="scientific">Methanobrevibacter arboriphilus</name>
    <dbReference type="NCBI Taxonomy" id="39441"/>
    <lineage>
        <taxon>Archaea</taxon>
        <taxon>Methanobacteriati</taxon>
        <taxon>Methanobacteriota</taxon>
        <taxon>Methanomada group</taxon>
        <taxon>Methanobacteria</taxon>
        <taxon>Methanobacteriales</taxon>
        <taxon>Methanobacteriaceae</taxon>
        <taxon>Methanobrevibacter</taxon>
    </lineage>
</organism>
<sequence length="85" mass="9856">MFKSMTTIEQAELRKKMRELSEDELKDVIFNLLNQKFDDREIISYSGSVILGIFNLHIEYETEPESCFLANQEVKKELGKILLGG</sequence>
<dbReference type="AlphaFoldDB" id="A0A843AEH3"/>
<dbReference type="EMBL" id="JADIIN010000068">
    <property type="protein sequence ID" value="MBF4469462.1"/>
    <property type="molecule type" value="Genomic_DNA"/>
</dbReference>
<dbReference type="Proteomes" id="UP000658733">
    <property type="component" value="Unassembled WGS sequence"/>
</dbReference>
<gene>
    <name evidence="1" type="ORF">ISP01_08680</name>
</gene>